<proteinExistence type="predicted"/>
<keyword evidence="2" id="KW-1185">Reference proteome</keyword>
<reference evidence="1" key="1">
    <citation type="submission" date="2020-03" db="EMBL/GenBank/DDBJ databases">
        <authorList>
            <person name="Weist P."/>
        </authorList>
    </citation>
    <scope>NUCLEOTIDE SEQUENCE</scope>
</reference>
<protein>
    <submittedName>
        <fullName evidence="1">Uncharacterized protein</fullName>
    </submittedName>
</protein>
<evidence type="ECO:0000313" key="1">
    <source>
        <dbReference type="EMBL" id="CAB1426797.1"/>
    </source>
</evidence>
<evidence type="ECO:0000313" key="2">
    <source>
        <dbReference type="Proteomes" id="UP001153269"/>
    </source>
</evidence>
<gene>
    <name evidence="1" type="ORF">PLEPLA_LOCUS14735</name>
</gene>
<organism evidence="1 2">
    <name type="scientific">Pleuronectes platessa</name>
    <name type="common">European plaice</name>
    <dbReference type="NCBI Taxonomy" id="8262"/>
    <lineage>
        <taxon>Eukaryota</taxon>
        <taxon>Metazoa</taxon>
        <taxon>Chordata</taxon>
        <taxon>Craniata</taxon>
        <taxon>Vertebrata</taxon>
        <taxon>Euteleostomi</taxon>
        <taxon>Actinopterygii</taxon>
        <taxon>Neopterygii</taxon>
        <taxon>Teleostei</taxon>
        <taxon>Neoteleostei</taxon>
        <taxon>Acanthomorphata</taxon>
        <taxon>Carangaria</taxon>
        <taxon>Pleuronectiformes</taxon>
        <taxon>Pleuronectoidei</taxon>
        <taxon>Pleuronectidae</taxon>
        <taxon>Pleuronectes</taxon>
    </lineage>
</organism>
<comment type="caution">
    <text evidence="1">The sequence shown here is derived from an EMBL/GenBank/DDBJ whole genome shotgun (WGS) entry which is preliminary data.</text>
</comment>
<dbReference type="AlphaFoldDB" id="A0A9N7YHD7"/>
<name>A0A9N7YHD7_PLEPL</name>
<sequence>MLHGQLASYVERVNRALTHSTRSPADQAVLRHIQASKRTLACCIKGDDSHPRTYQEQRESLLWRELGQLSTMLLHLKVMRSSNAEVLRVLRDTCGSIVNIRDTARMPSAMWSKPTTQSA</sequence>
<dbReference type="EMBL" id="CADEAL010000917">
    <property type="protein sequence ID" value="CAB1426797.1"/>
    <property type="molecule type" value="Genomic_DNA"/>
</dbReference>
<accession>A0A9N7YHD7</accession>
<dbReference type="Proteomes" id="UP001153269">
    <property type="component" value="Unassembled WGS sequence"/>
</dbReference>